<name>A0A9P9EL50_9HYPO</name>
<reference evidence="1" key="1">
    <citation type="journal article" date="2021" name="Nat. Commun.">
        <title>Genetic determinants of endophytism in the Arabidopsis root mycobiome.</title>
        <authorList>
            <person name="Mesny F."/>
            <person name="Miyauchi S."/>
            <person name="Thiergart T."/>
            <person name="Pickel B."/>
            <person name="Atanasova L."/>
            <person name="Karlsson M."/>
            <person name="Huettel B."/>
            <person name="Barry K.W."/>
            <person name="Haridas S."/>
            <person name="Chen C."/>
            <person name="Bauer D."/>
            <person name="Andreopoulos W."/>
            <person name="Pangilinan J."/>
            <person name="LaButti K."/>
            <person name="Riley R."/>
            <person name="Lipzen A."/>
            <person name="Clum A."/>
            <person name="Drula E."/>
            <person name="Henrissat B."/>
            <person name="Kohler A."/>
            <person name="Grigoriev I.V."/>
            <person name="Martin F.M."/>
            <person name="Hacquard S."/>
        </authorList>
    </citation>
    <scope>NUCLEOTIDE SEQUENCE</scope>
    <source>
        <strain evidence="1">MPI-CAGE-AT-0021</strain>
    </source>
</reference>
<keyword evidence="2" id="KW-1185">Reference proteome</keyword>
<evidence type="ECO:0000313" key="2">
    <source>
        <dbReference type="Proteomes" id="UP000717696"/>
    </source>
</evidence>
<comment type="caution">
    <text evidence="1">The sequence shown here is derived from an EMBL/GenBank/DDBJ whole genome shotgun (WGS) entry which is preliminary data.</text>
</comment>
<accession>A0A9P9EL50</accession>
<sequence length="224" mass="24693">MLTALLNAGVNLTVVNQLQRAAEDRDGICFAEAILNVSVPVDPVEGDVDMISAVCMAIDLLVPHVSDTLQASEITGIMALKLMRKYHAPTQINNTICPRQRSPRPRLPANRQVARRLLQAGADADTDVAPHRLGGTFTSIQLSLTDFTIEHRSALPKLNCHPINTTPYHHHTPTANMFVFPLVLIFLQLFHFASAILHSPVFPQPQRITQAFAKSSTPRRQLAD</sequence>
<dbReference type="EMBL" id="JAGMUU010000014">
    <property type="protein sequence ID" value="KAH7139825.1"/>
    <property type="molecule type" value="Genomic_DNA"/>
</dbReference>
<organism evidence="1 2">
    <name type="scientific">Dactylonectria estremocensis</name>
    <dbReference type="NCBI Taxonomy" id="1079267"/>
    <lineage>
        <taxon>Eukaryota</taxon>
        <taxon>Fungi</taxon>
        <taxon>Dikarya</taxon>
        <taxon>Ascomycota</taxon>
        <taxon>Pezizomycotina</taxon>
        <taxon>Sordariomycetes</taxon>
        <taxon>Hypocreomycetidae</taxon>
        <taxon>Hypocreales</taxon>
        <taxon>Nectriaceae</taxon>
        <taxon>Dactylonectria</taxon>
    </lineage>
</organism>
<dbReference type="Proteomes" id="UP000717696">
    <property type="component" value="Unassembled WGS sequence"/>
</dbReference>
<gene>
    <name evidence="1" type="ORF">B0J13DRAFT_624641</name>
</gene>
<proteinExistence type="predicted"/>
<dbReference type="AlphaFoldDB" id="A0A9P9EL50"/>
<dbReference type="OrthoDB" id="4062651at2759"/>
<protein>
    <submittedName>
        <fullName evidence="1">Uncharacterized protein</fullName>
    </submittedName>
</protein>
<evidence type="ECO:0000313" key="1">
    <source>
        <dbReference type="EMBL" id="KAH7139825.1"/>
    </source>
</evidence>